<dbReference type="GO" id="GO:0030288">
    <property type="term" value="C:outer membrane-bounded periplasmic space"/>
    <property type="evidence" value="ECO:0007669"/>
    <property type="project" value="InterPro"/>
</dbReference>
<keyword evidence="7" id="KW-0282">Flagellum</keyword>
<dbReference type="EMBL" id="UGHR01000001">
    <property type="protein sequence ID" value="STQ90471.1"/>
    <property type="molecule type" value="Genomic_DNA"/>
</dbReference>
<feature type="chain" id="PRO_5017092262" description="Flagellar P-ring protein" evidence="5">
    <location>
        <begin position="20"/>
        <end position="363"/>
    </location>
</feature>
<dbReference type="EMBL" id="SMBT01000002">
    <property type="protein sequence ID" value="TCU89103.1"/>
    <property type="molecule type" value="Genomic_DNA"/>
</dbReference>
<dbReference type="Proteomes" id="UP000255108">
    <property type="component" value="Unassembled WGS sequence"/>
</dbReference>
<dbReference type="OrthoDB" id="9786431at2"/>
<comment type="function">
    <text evidence="1 5">Assembles around the rod to form the L-ring and probably protects the motor/basal body from shearing forces during rotation.</text>
</comment>
<dbReference type="GO" id="GO:0005198">
    <property type="term" value="F:structural molecule activity"/>
    <property type="evidence" value="ECO:0007669"/>
    <property type="project" value="InterPro"/>
</dbReference>
<gene>
    <name evidence="6" type="primary">flgI_1</name>
    <name evidence="5" type="synonym">flgI</name>
    <name evidence="7" type="ORF">EV682_10212</name>
    <name evidence="6" type="ORF">NCTC11159_01535</name>
</gene>
<dbReference type="PANTHER" id="PTHR30381:SF0">
    <property type="entry name" value="FLAGELLAR P-RING PROTEIN"/>
    <property type="match status" value="1"/>
</dbReference>
<accession>A0A377Q9D2</accession>
<comment type="similarity">
    <text evidence="5">Belongs to the FlgI family.</text>
</comment>
<dbReference type="Pfam" id="PF02119">
    <property type="entry name" value="FlgI"/>
    <property type="match status" value="1"/>
</dbReference>
<dbReference type="RefSeq" id="WP_115226786.1">
    <property type="nucleotide sequence ID" value="NZ_CAWOLO010000002.1"/>
</dbReference>
<name>A0A377Q9D2_9NEIS</name>
<keyword evidence="3 5" id="KW-0732">Signal</keyword>
<reference evidence="7 9" key="2">
    <citation type="submission" date="2019-03" db="EMBL/GenBank/DDBJ databases">
        <title>Genomic Encyclopedia of Type Strains, Phase IV (KMG-IV): sequencing the most valuable type-strain genomes for metagenomic binning, comparative biology and taxonomic classification.</title>
        <authorList>
            <person name="Goeker M."/>
        </authorList>
    </citation>
    <scope>NUCLEOTIDE SEQUENCE [LARGE SCALE GENOMIC DNA]</scope>
    <source>
        <strain evidence="7 9">DSM 3764</strain>
    </source>
</reference>
<evidence type="ECO:0000256" key="2">
    <source>
        <dbReference type="ARBA" id="ARBA00004117"/>
    </source>
</evidence>
<reference evidence="6 8" key="1">
    <citation type="submission" date="2018-06" db="EMBL/GenBank/DDBJ databases">
        <authorList>
            <consortium name="Pathogen Informatics"/>
            <person name="Doyle S."/>
        </authorList>
    </citation>
    <scope>NUCLEOTIDE SEQUENCE [LARGE SCALE GENOMIC DNA]</scope>
    <source>
        <strain evidence="6 8">NCTC11159</strain>
    </source>
</reference>
<keyword evidence="7" id="KW-0966">Cell projection</keyword>
<comment type="subcellular location">
    <subcellularLocation>
        <location evidence="2 5">Bacterial flagellum basal body</location>
    </subcellularLocation>
</comment>
<evidence type="ECO:0000256" key="4">
    <source>
        <dbReference type="ARBA" id="ARBA00023143"/>
    </source>
</evidence>
<dbReference type="AlphaFoldDB" id="A0A377Q9D2"/>
<dbReference type="GO" id="GO:0009428">
    <property type="term" value="C:bacterial-type flagellum basal body, distal rod, P ring"/>
    <property type="evidence" value="ECO:0007669"/>
    <property type="project" value="InterPro"/>
</dbReference>
<evidence type="ECO:0000256" key="5">
    <source>
        <dbReference type="HAMAP-Rule" id="MF_00416"/>
    </source>
</evidence>
<keyword evidence="9" id="KW-1185">Reference proteome</keyword>
<dbReference type="GO" id="GO:0071973">
    <property type="term" value="P:bacterial-type flagellum-dependent cell motility"/>
    <property type="evidence" value="ECO:0007669"/>
    <property type="project" value="InterPro"/>
</dbReference>
<evidence type="ECO:0000256" key="3">
    <source>
        <dbReference type="ARBA" id="ARBA00022729"/>
    </source>
</evidence>
<dbReference type="PANTHER" id="PTHR30381">
    <property type="entry name" value="FLAGELLAR P-RING PERIPLASMIC PROTEIN FLGI"/>
    <property type="match status" value="1"/>
</dbReference>
<proteinExistence type="inferred from homology"/>
<dbReference type="HAMAP" id="MF_00416">
    <property type="entry name" value="FlgI"/>
    <property type="match status" value="1"/>
</dbReference>
<evidence type="ECO:0000256" key="1">
    <source>
        <dbReference type="ARBA" id="ARBA00002591"/>
    </source>
</evidence>
<organism evidence="6 8">
    <name type="scientific">Iodobacter fluviatilis</name>
    <dbReference type="NCBI Taxonomy" id="537"/>
    <lineage>
        <taxon>Bacteria</taxon>
        <taxon>Pseudomonadati</taxon>
        <taxon>Pseudomonadota</taxon>
        <taxon>Betaproteobacteria</taxon>
        <taxon>Neisseriales</taxon>
        <taxon>Chitinibacteraceae</taxon>
        <taxon>Iodobacter</taxon>
    </lineage>
</organism>
<feature type="signal peptide" evidence="5">
    <location>
        <begin position="1"/>
        <end position="19"/>
    </location>
</feature>
<evidence type="ECO:0000313" key="6">
    <source>
        <dbReference type="EMBL" id="STQ90471.1"/>
    </source>
</evidence>
<evidence type="ECO:0000313" key="9">
    <source>
        <dbReference type="Proteomes" id="UP000295794"/>
    </source>
</evidence>
<dbReference type="Proteomes" id="UP000295794">
    <property type="component" value="Unassembled WGS sequence"/>
</dbReference>
<evidence type="ECO:0000313" key="7">
    <source>
        <dbReference type="EMBL" id="TCU89103.1"/>
    </source>
</evidence>
<protein>
    <recommendedName>
        <fullName evidence="5">Flagellar P-ring protein</fullName>
    </recommendedName>
    <alternativeName>
        <fullName evidence="5">Basal body P-ring protein</fullName>
    </alternativeName>
</protein>
<dbReference type="PRINTS" id="PR01010">
    <property type="entry name" value="FLGPRINGFLGI"/>
</dbReference>
<comment type="subunit">
    <text evidence="5">The basal body constitutes a major portion of the flagellar organelle and consists of four rings (L,P,S, and M) mounted on a central rod.</text>
</comment>
<evidence type="ECO:0000313" key="8">
    <source>
        <dbReference type="Proteomes" id="UP000255108"/>
    </source>
</evidence>
<keyword evidence="7" id="KW-0969">Cilium</keyword>
<sequence precursor="true">MSRFALICCLLFVLAPARAEKLKELASVAGVRNNQLVGYGLVVGLDGSGDQTTQTPFTVQSVVNMLTNLGIQVPSGGNLQLKNVAAVTVTSTLPAFARPGQPLDVTIASIGNAKSLRGGTLLMAPLKGADGQIYAMAQGNIIVAGAGASAGGSSTQVNQLATGRIPAGATVEKSVPTLLGNGEFIQLELLATDFTTANRVVNAVNSQYPGTAVALDGRVIQVRAPQDNNLRVAFLSRLENIDVTPAESGPKVVINARTGSIVMNQAVKLDSCAIAHGNLTVTITAENTVAQPNPLAGGKTTKVQNADIQIQADKGPIVRLPKSSTLRDVVRALNAVGATPQDLLAILQAMKAAGSLKAELEVI</sequence>
<dbReference type="NCBIfam" id="NF003676">
    <property type="entry name" value="PRK05303.1"/>
    <property type="match status" value="1"/>
</dbReference>
<keyword evidence="4 5" id="KW-0975">Bacterial flagellum</keyword>
<dbReference type="InterPro" id="IPR001782">
    <property type="entry name" value="Flag_FlgI"/>
</dbReference>